<reference evidence="1" key="1">
    <citation type="journal article" date="2020" name="Stud. Mycol.">
        <title>101 Dothideomycetes genomes: a test case for predicting lifestyles and emergence of pathogens.</title>
        <authorList>
            <person name="Haridas S."/>
            <person name="Albert R."/>
            <person name="Binder M."/>
            <person name="Bloem J."/>
            <person name="Labutti K."/>
            <person name="Salamov A."/>
            <person name="Andreopoulos B."/>
            <person name="Baker S."/>
            <person name="Barry K."/>
            <person name="Bills G."/>
            <person name="Bluhm B."/>
            <person name="Cannon C."/>
            <person name="Castanera R."/>
            <person name="Culley D."/>
            <person name="Daum C."/>
            <person name="Ezra D."/>
            <person name="Gonzalez J."/>
            <person name="Henrissat B."/>
            <person name="Kuo A."/>
            <person name="Liang C."/>
            <person name="Lipzen A."/>
            <person name="Lutzoni F."/>
            <person name="Magnuson J."/>
            <person name="Mondo S."/>
            <person name="Nolan M."/>
            <person name="Ohm R."/>
            <person name="Pangilinan J."/>
            <person name="Park H.-J."/>
            <person name="Ramirez L."/>
            <person name="Alfaro M."/>
            <person name="Sun H."/>
            <person name="Tritt A."/>
            <person name="Yoshinaga Y."/>
            <person name="Zwiers L.-H."/>
            <person name="Turgeon B."/>
            <person name="Goodwin S."/>
            <person name="Spatafora J."/>
            <person name="Crous P."/>
            <person name="Grigoriev I."/>
        </authorList>
    </citation>
    <scope>NUCLEOTIDE SEQUENCE</scope>
    <source>
        <strain evidence="1">ATCC 200398</strain>
    </source>
</reference>
<accession>A0ACB6Q752</accession>
<gene>
    <name evidence="1" type="ORF">BDR25DRAFT_347629</name>
</gene>
<evidence type="ECO:0000313" key="2">
    <source>
        <dbReference type="Proteomes" id="UP000799755"/>
    </source>
</evidence>
<dbReference type="Proteomes" id="UP000799755">
    <property type="component" value="Unassembled WGS sequence"/>
</dbReference>
<dbReference type="EMBL" id="MU003564">
    <property type="protein sequence ID" value="KAF2462718.1"/>
    <property type="molecule type" value="Genomic_DNA"/>
</dbReference>
<protein>
    <submittedName>
        <fullName evidence="1">Uncharacterized protein</fullName>
    </submittedName>
</protein>
<proteinExistence type="predicted"/>
<evidence type="ECO:0000313" key="1">
    <source>
        <dbReference type="EMBL" id="KAF2462718.1"/>
    </source>
</evidence>
<name>A0ACB6Q752_9PLEO</name>
<sequence length="1426" mass="160373">MADIPACRRARFDIIDLSYRPSRGKSFFPLDCVRDYLTEERIKEILCCVCDQCKTHRKYFNGDEPLQYQKSIMGEPRTKERLDNRKHNLFALLIYVEHPVLIMGFAERGKTDWFLEVAMSWFNAENIKLCTGDYSIYDQKSFSRFVTEFIKHLPEFSVPHMESGDFTHYDDGVILPFIEEEEIGQRIDKQARLASESKKGKVIRFKIYKAYQRFPHASTVTWFARKKIESLEMQFYLEKTRLGFADDFKNPHIVKLIKAYRIGDSVNLIMPLARTNLAHLLREPALQYGETREGPPESCNAWVQLLGVANALRQISALGEQDSVRVRLCMHLDLKPENILIDDDGNWVITDIGQAALTYGNGRTPRDSETNAYAPPEIDNPTLLFGPKYDVWSLGCIFLEVTAFVVRGYAGLSGSSPPAEPFEGLDSVRKAGPSWAAGRSDERFFYQDSYLSEPVVKREIITFMQNLENRAVGGDRNSETSQAFCRKILHLITRMLKPNVDDRIDIAEVVRILSDAIEQANFKVTLGRGAAMEPASGETRVGGPQLSSLSLWHYSVSEKRWEAASLEAFESETGGMRLGLWKHQGNPYDIAFLRGHVKILPLYAFWLPDFSETSKAWIQLSFLTHGPVSMVANTEFSFSGIASSSALDAAHLVQSTLTSQTIEGCFTVESVELKRVVPLGGKIWNKGLRLIGSSKAGEKAKEYVESLDLGSATVHLWVEKADEAADRLQGTHTSSSQETPYGRQPRLERHYSSTYKELPPRRVVLYLHHSRFICTIKIDVNWVLDVEGDDPDPCVLLFKPNQPQRDPHFVASWLRPTPEEQADHVPAGIPLSPPVLRYMENHDRFEADRFKVRFRSPEECWEFQQKYRIIKKAWDLERLELEKTQGYTPMNRRPVRKQHSDSPSIISITTPKHRARFPVMYNLKKTSTLVNGVSDERALEISRPVSPGATGSSQGFTKKRNIQGLKQIRLDSETSDSTSSKTSPLEAEDFASPYALDTGLPGMTTQNMLLSHITCEQSCTVEPFRWDQQASGKTLQPMHIDLPTNSPHKGEHDMVAEYRNQNFNQHSKIATQGQADHISSQNVEIDLTLDDSNTRSEQASVHDEPADCLAMESTLENELLQPNADEKSFEHVSPKAETFNQAGPTGFAEHQISEGIAPSQRSSYAPNTEEQHVLQVSGIAADSEKALTAGPPTDSGYASRSRGAESLAGNNVPGTIEVPTKEVVEGLEADDDILSVASDGFDIQSEGSVETLPVEVEGKLHLARLLATDPDLGPVCKAVLSRMDRHRFIDAARKLLKAYYRNLLENSKTEREKRSVALLKSRRGRTRIGAVIAHIVQTEDIEPEERLRDALEESRNRAEYLNTWIAKMPQNIGPAVAPPLFHEEDLRPSPENDENDELGSVLAGIGPNRLSGITWRYPGSGLDPRL</sequence>
<comment type="caution">
    <text evidence="1">The sequence shown here is derived from an EMBL/GenBank/DDBJ whole genome shotgun (WGS) entry which is preliminary data.</text>
</comment>
<keyword evidence="2" id="KW-1185">Reference proteome</keyword>
<organism evidence="1 2">
    <name type="scientific">Lindgomyces ingoldianus</name>
    <dbReference type="NCBI Taxonomy" id="673940"/>
    <lineage>
        <taxon>Eukaryota</taxon>
        <taxon>Fungi</taxon>
        <taxon>Dikarya</taxon>
        <taxon>Ascomycota</taxon>
        <taxon>Pezizomycotina</taxon>
        <taxon>Dothideomycetes</taxon>
        <taxon>Pleosporomycetidae</taxon>
        <taxon>Pleosporales</taxon>
        <taxon>Lindgomycetaceae</taxon>
        <taxon>Lindgomyces</taxon>
    </lineage>
</organism>